<dbReference type="InterPro" id="IPR011333">
    <property type="entry name" value="SKP1/BTB/POZ_sf"/>
</dbReference>
<keyword evidence="2" id="KW-0677">Repeat</keyword>
<dbReference type="CDD" id="cd18186">
    <property type="entry name" value="BTB_POZ_ZBTB_KLHL-like"/>
    <property type="match status" value="1"/>
</dbReference>
<dbReference type="InterPro" id="IPR015915">
    <property type="entry name" value="Kelch-typ_b-propeller"/>
</dbReference>
<dbReference type="SMART" id="SM00875">
    <property type="entry name" value="BACK"/>
    <property type="match status" value="1"/>
</dbReference>
<dbReference type="Gene3D" id="2.120.10.80">
    <property type="entry name" value="Kelch-type beta propeller"/>
    <property type="match status" value="1"/>
</dbReference>
<dbReference type="InterPro" id="IPR017096">
    <property type="entry name" value="BTB-kelch_protein"/>
</dbReference>
<sequence>MSTSQKRGQVTKLKPRPLGLKEGLTEMYQGELLCDVTLVADGQRFPCHRALLAAVSPYFRDVFVQGGKDLEGSEVQLENVPPSLLQNILKYIYTEELALTSELAPSLFTGASQLQILPLETVCCRFLVTHLSVQNCFEMYSLAQVHHSQPLLHAVLQVLIRNFDRTFEEDNFLRLDAGDLAAVISSDDLDVASELKVYQVVRRWVQGKPTKRGPFLGELLHHVRFPLFGPEEQDVLQEDLERRDDLELERKVMDGPERLRQSGGLRQGMYKPHILCIDTQMCEYQQLESEEAHMSCYEPQAEVWEKLPGLQSLTHACCTSNGDKVYLSGGVYKNAYSNAVYEFDAFTNQWLQLPAMQIPRAAHGFVYDRQKLYAMGGWRRFQSFLNLAERLDLVTERWTPMAKLPFALSHPASTVLREKVYLLGGATGVSNHWLFHKGVLIYTMDSNTWTQVPLATGFFAAGAVAGENGIYVIGGYTEKKNEDWQERALVPENRHSTRKCFFVNEAGKVNANVAVPKLRRSLANAGVIRCGTRIYVLGGEDLSQRYKVIYHWQPGETRWHRAGAEIPVPREGISRFGCATLLRPKPHILQLFQVTSVVIVSAVAKS</sequence>
<evidence type="ECO:0000259" key="3">
    <source>
        <dbReference type="PROSITE" id="PS50097"/>
    </source>
</evidence>
<feature type="domain" description="BTB" evidence="3">
    <location>
        <begin position="34"/>
        <end position="101"/>
    </location>
</feature>
<keyword evidence="4" id="KW-1185">Reference proteome</keyword>
<dbReference type="SMART" id="SM00612">
    <property type="entry name" value="Kelch"/>
    <property type="match status" value="4"/>
</dbReference>
<dbReference type="InterPro" id="IPR006652">
    <property type="entry name" value="Kelch_1"/>
</dbReference>
<reference evidence="5" key="1">
    <citation type="submission" date="2025-08" db="UniProtKB">
        <authorList>
            <consortium name="RefSeq"/>
        </authorList>
    </citation>
    <scope>IDENTIFICATION</scope>
</reference>
<evidence type="ECO:0000256" key="1">
    <source>
        <dbReference type="ARBA" id="ARBA00022441"/>
    </source>
</evidence>
<name>A0A6J1VYB1_9SAUR</name>
<dbReference type="Pfam" id="PF01344">
    <property type="entry name" value="Kelch_1"/>
    <property type="match status" value="2"/>
</dbReference>
<dbReference type="GeneID" id="113427333"/>
<evidence type="ECO:0000313" key="5">
    <source>
        <dbReference type="RefSeq" id="XP_026545603.1"/>
    </source>
</evidence>
<dbReference type="AlphaFoldDB" id="A0A6J1VYB1"/>
<dbReference type="SUPFAM" id="SSF54695">
    <property type="entry name" value="POZ domain"/>
    <property type="match status" value="1"/>
</dbReference>
<dbReference type="Pfam" id="PF00651">
    <property type="entry name" value="BTB"/>
    <property type="match status" value="1"/>
</dbReference>
<dbReference type="Gene3D" id="3.30.710.10">
    <property type="entry name" value="Potassium Channel Kv1.1, Chain A"/>
    <property type="match status" value="1"/>
</dbReference>
<dbReference type="RefSeq" id="XP_026545603.1">
    <property type="nucleotide sequence ID" value="XM_026689818.1"/>
</dbReference>
<dbReference type="SUPFAM" id="SSF117281">
    <property type="entry name" value="Kelch motif"/>
    <property type="match status" value="1"/>
</dbReference>
<dbReference type="Pfam" id="PF07707">
    <property type="entry name" value="BACK"/>
    <property type="match status" value="1"/>
</dbReference>
<protein>
    <submittedName>
        <fullName evidence="5">Kelch-like protein 3</fullName>
    </submittedName>
</protein>
<dbReference type="InterPro" id="IPR000210">
    <property type="entry name" value="BTB/POZ_dom"/>
</dbReference>
<proteinExistence type="predicted"/>
<dbReference type="SMART" id="SM00225">
    <property type="entry name" value="BTB"/>
    <property type="match status" value="1"/>
</dbReference>
<dbReference type="Gene3D" id="1.25.40.420">
    <property type="match status" value="1"/>
</dbReference>
<dbReference type="PIRSF" id="PIRSF037037">
    <property type="entry name" value="Kelch-like_protein_gigaxonin"/>
    <property type="match status" value="1"/>
</dbReference>
<evidence type="ECO:0000313" key="4">
    <source>
        <dbReference type="Proteomes" id="UP000504612"/>
    </source>
</evidence>
<dbReference type="KEGG" id="nss:113427333"/>
<organism evidence="4 5">
    <name type="scientific">Notechis scutatus</name>
    <name type="common">mainland tiger snake</name>
    <dbReference type="NCBI Taxonomy" id="8663"/>
    <lineage>
        <taxon>Eukaryota</taxon>
        <taxon>Metazoa</taxon>
        <taxon>Chordata</taxon>
        <taxon>Craniata</taxon>
        <taxon>Vertebrata</taxon>
        <taxon>Euteleostomi</taxon>
        <taxon>Lepidosauria</taxon>
        <taxon>Squamata</taxon>
        <taxon>Bifurcata</taxon>
        <taxon>Unidentata</taxon>
        <taxon>Episquamata</taxon>
        <taxon>Toxicofera</taxon>
        <taxon>Serpentes</taxon>
        <taxon>Colubroidea</taxon>
        <taxon>Elapidae</taxon>
        <taxon>Hydrophiinae</taxon>
        <taxon>Notechis</taxon>
    </lineage>
</organism>
<dbReference type="PANTHER" id="PTHR45632">
    <property type="entry name" value="LD33804P"/>
    <property type="match status" value="1"/>
</dbReference>
<gene>
    <name evidence="5" type="primary">LOC113427333</name>
</gene>
<evidence type="ECO:0000256" key="2">
    <source>
        <dbReference type="ARBA" id="ARBA00022737"/>
    </source>
</evidence>
<dbReference type="PROSITE" id="PS50097">
    <property type="entry name" value="BTB"/>
    <property type="match status" value="1"/>
</dbReference>
<dbReference type="Proteomes" id="UP000504612">
    <property type="component" value="Unplaced"/>
</dbReference>
<dbReference type="InterPro" id="IPR011705">
    <property type="entry name" value="BACK"/>
</dbReference>
<keyword evidence="1" id="KW-0880">Kelch repeat</keyword>
<dbReference type="PANTHER" id="PTHR45632:SF3">
    <property type="entry name" value="KELCH-LIKE PROTEIN 32"/>
    <property type="match status" value="1"/>
</dbReference>
<accession>A0A6J1VYB1</accession>